<dbReference type="EMBL" id="CAAALY010083664">
    <property type="protein sequence ID" value="VEL26918.1"/>
    <property type="molecule type" value="Genomic_DNA"/>
</dbReference>
<evidence type="ECO:0000313" key="2">
    <source>
        <dbReference type="Proteomes" id="UP000784294"/>
    </source>
</evidence>
<comment type="caution">
    <text evidence="1">The sequence shown here is derived from an EMBL/GenBank/DDBJ whole genome shotgun (WGS) entry which is preliminary data.</text>
</comment>
<accession>A0A448X3B8</accession>
<reference evidence="1" key="1">
    <citation type="submission" date="2018-11" db="EMBL/GenBank/DDBJ databases">
        <authorList>
            <consortium name="Pathogen Informatics"/>
        </authorList>
    </citation>
    <scope>NUCLEOTIDE SEQUENCE</scope>
</reference>
<gene>
    <name evidence="1" type="ORF">PXEA_LOCUS20358</name>
</gene>
<keyword evidence="2" id="KW-1185">Reference proteome</keyword>
<dbReference type="AlphaFoldDB" id="A0A448X3B8"/>
<evidence type="ECO:0000313" key="1">
    <source>
        <dbReference type="EMBL" id="VEL26918.1"/>
    </source>
</evidence>
<proteinExistence type="predicted"/>
<sequence length="111" mass="11610">MASASDPAHVVTIVPCAGGCGQYLHPECAPKPAITNDISGLSIRLPTEAPGQIDTNEGSTNHIKDICAVKCATCLVGLRVCYICQVSQRKIVASLGLTPESAVDNFRIGPY</sequence>
<name>A0A448X3B8_9PLAT</name>
<organism evidence="1 2">
    <name type="scientific">Protopolystoma xenopodis</name>
    <dbReference type="NCBI Taxonomy" id="117903"/>
    <lineage>
        <taxon>Eukaryota</taxon>
        <taxon>Metazoa</taxon>
        <taxon>Spiralia</taxon>
        <taxon>Lophotrochozoa</taxon>
        <taxon>Platyhelminthes</taxon>
        <taxon>Monogenea</taxon>
        <taxon>Polyopisthocotylea</taxon>
        <taxon>Polystomatidea</taxon>
        <taxon>Polystomatidae</taxon>
        <taxon>Protopolystoma</taxon>
    </lineage>
</organism>
<dbReference type="Proteomes" id="UP000784294">
    <property type="component" value="Unassembled WGS sequence"/>
</dbReference>
<protein>
    <submittedName>
        <fullName evidence="1">Uncharacterized protein</fullName>
    </submittedName>
</protein>